<dbReference type="STRING" id="644966.Tmar_0969"/>
<dbReference type="PANTHER" id="PTHR43022:SF1">
    <property type="entry name" value="PROTEIN SMF"/>
    <property type="match status" value="1"/>
</dbReference>
<evidence type="ECO:0000256" key="1">
    <source>
        <dbReference type="ARBA" id="ARBA00006525"/>
    </source>
</evidence>
<dbReference type="Pfam" id="PF02481">
    <property type="entry name" value="DNA_processg_A"/>
    <property type="match status" value="1"/>
</dbReference>
<feature type="compositionally biased region" description="Low complexity" evidence="2">
    <location>
        <begin position="292"/>
        <end position="306"/>
    </location>
</feature>
<dbReference type="HOGENOM" id="CLU_029601_0_3_9"/>
<sequence length="314" mass="32785">MEAALAWMALLSLPGLGRQRVRRLAARLGGPEAAWRAPEAEWLATEAAPPEILTRAAAARSRVDPRRLAERAAAAGVSWLAWEDPGYPRRLRATPDPPLILYYRGRMPREDVPWVAVVGSRRATSYGTQVAYRLAADMAAAGWVVASGLAIGIDAAAHRGALAAGGPSVAVLGHGPDRVYPEEHRALMDRMAATGWLVAEYPPGTPAEAFRFPERNRILAGLCDGVVVVEAAPRSGALVTADLALAAGRAVMAVPGPVTRRQGEGIMELLRAGAPPVATWEDVAAVLGEHGPGAAPAAPGPSGNGAISVRDAEN</sequence>
<feature type="region of interest" description="Disordered" evidence="2">
    <location>
        <begin position="291"/>
        <end position="314"/>
    </location>
</feature>
<dbReference type="PANTHER" id="PTHR43022">
    <property type="entry name" value="PROTEIN SMF"/>
    <property type="match status" value="1"/>
</dbReference>
<gene>
    <name evidence="4" type="ordered locus">Tmar_0969</name>
</gene>
<dbReference type="Proteomes" id="UP000008915">
    <property type="component" value="Chromosome"/>
</dbReference>
<protein>
    <submittedName>
        <fullName evidence="4">DNA protecting protein DprA</fullName>
    </submittedName>
</protein>
<organism evidence="4 5">
    <name type="scientific">Thermaerobacter marianensis (strain ATCC 700841 / DSM 12885 / JCM 10246 / 7p75a)</name>
    <dbReference type="NCBI Taxonomy" id="644966"/>
    <lineage>
        <taxon>Bacteria</taxon>
        <taxon>Bacillati</taxon>
        <taxon>Bacillota</taxon>
        <taxon>Clostridia</taxon>
        <taxon>Eubacteriales</taxon>
        <taxon>Clostridiales Family XVII. Incertae Sedis</taxon>
        <taxon>Thermaerobacter</taxon>
    </lineage>
</organism>
<dbReference type="EMBL" id="CP002344">
    <property type="protein sequence ID" value="ADU51082.1"/>
    <property type="molecule type" value="Genomic_DNA"/>
</dbReference>
<evidence type="ECO:0000259" key="3">
    <source>
        <dbReference type="Pfam" id="PF02481"/>
    </source>
</evidence>
<dbReference type="KEGG" id="tmr:Tmar_0969"/>
<dbReference type="NCBIfam" id="TIGR00732">
    <property type="entry name" value="dprA"/>
    <property type="match status" value="1"/>
</dbReference>
<dbReference type="AlphaFoldDB" id="E6SJL9"/>
<dbReference type="GO" id="GO:0009294">
    <property type="term" value="P:DNA-mediated transformation"/>
    <property type="evidence" value="ECO:0007669"/>
    <property type="project" value="InterPro"/>
</dbReference>
<reference evidence="4 5" key="1">
    <citation type="journal article" date="2010" name="Stand. Genomic Sci.">
        <title>Complete genome sequence of Thermaerobacter marianensis type strain (7p75a).</title>
        <authorList>
            <person name="Han C."/>
            <person name="Gu W."/>
            <person name="Zhang X."/>
            <person name="Lapidus A."/>
            <person name="Nolan M."/>
            <person name="Copeland A."/>
            <person name="Lucas S."/>
            <person name="Del Rio T.G."/>
            <person name="Tice H."/>
            <person name="Cheng J.F."/>
            <person name="Tapia R."/>
            <person name="Goodwin L."/>
            <person name="Pitluck S."/>
            <person name="Pagani I."/>
            <person name="Ivanova N."/>
            <person name="Mavromatis K."/>
            <person name="Mikhailova N."/>
            <person name="Pati A."/>
            <person name="Chen A."/>
            <person name="Palaniappan K."/>
            <person name="Land M."/>
            <person name="Hauser L."/>
            <person name="Chang Y.J."/>
            <person name="Jeffries C.D."/>
            <person name="Schneider S."/>
            <person name="Rohde M."/>
            <person name="Goker M."/>
            <person name="Pukall R."/>
            <person name="Woyke T."/>
            <person name="Bristow J."/>
            <person name="Eisen J.A."/>
            <person name="Markowitz V."/>
            <person name="Hugenholtz P."/>
            <person name="Kyrpides N.C."/>
            <person name="Klenk H.P."/>
            <person name="Detter J.C."/>
        </authorList>
    </citation>
    <scope>NUCLEOTIDE SEQUENCE [LARGE SCALE GENOMIC DNA]</scope>
    <source>
        <strain evidence="5">ATCC 700841 / DSM 12885 / JCM 10246 / 7p75a</strain>
    </source>
</reference>
<evidence type="ECO:0000313" key="5">
    <source>
        <dbReference type="Proteomes" id="UP000008915"/>
    </source>
</evidence>
<proteinExistence type="inferred from homology"/>
<evidence type="ECO:0000313" key="4">
    <source>
        <dbReference type="EMBL" id="ADU51082.1"/>
    </source>
</evidence>
<dbReference type="eggNOG" id="COG0758">
    <property type="taxonomic scope" value="Bacteria"/>
</dbReference>
<comment type="similarity">
    <text evidence="1">Belongs to the DprA/Smf family.</text>
</comment>
<evidence type="ECO:0000256" key="2">
    <source>
        <dbReference type="SAM" id="MobiDB-lite"/>
    </source>
</evidence>
<feature type="domain" description="Smf/DprA SLOG" evidence="3">
    <location>
        <begin position="80"/>
        <end position="285"/>
    </location>
</feature>
<name>E6SJL9_THEM7</name>
<dbReference type="SUPFAM" id="SSF102405">
    <property type="entry name" value="MCP/YpsA-like"/>
    <property type="match status" value="1"/>
</dbReference>
<dbReference type="Gene3D" id="3.40.50.450">
    <property type="match status" value="1"/>
</dbReference>
<accession>E6SJL9</accession>
<dbReference type="InterPro" id="IPR003488">
    <property type="entry name" value="DprA"/>
</dbReference>
<keyword evidence="5" id="KW-1185">Reference proteome</keyword>
<reference evidence="5" key="2">
    <citation type="journal article" date="2010" name="Stand. Genomic Sci.">
        <title>Complete genome sequence of Thermaerobacter marianensis type strain (7p75aT).</title>
        <authorList>
            <person name="Han C."/>
            <person name="Gu W."/>
            <person name="Zhang X."/>
            <person name="Lapidus A."/>
            <person name="Nolan M."/>
            <person name="Copeland A."/>
            <person name="Lucas S."/>
            <person name="Glavina Del Rio T."/>
            <person name="Tice H."/>
            <person name="Cheng J."/>
            <person name="Tapia R."/>
            <person name="Goodwin L."/>
            <person name="Pitluck S."/>
            <person name="Pagani I."/>
            <person name="Ivanova N."/>
            <person name="Mavromatis K."/>
            <person name="Mikhailova N."/>
            <person name="Pati A."/>
            <person name="Chen A."/>
            <person name="Palaniappan K."/>
            <person name="Land M."/>
            <person name="Hauser L."/>
            <person name="Chang Y."/>
            <person name="Jeffries C."/>
            <person name="Schneider S."/>
            <person name="Rohde M."/>
            <person name="Goker M."/>
            <person name="Pukall R."/>
            <person name="Woyke T."/>
            <person name="Bristow J."/>
            <person name="Eisen J."/>
            <person name="Markowitz V."/>
            <person name="Hugenholtz P."/>
            <person name="Kyrpides N."/>
            <person name="Klenk H."/>
            <person name="Detter J."/>
        </authorList>
    </citation>
    <scope>NUCLEOTIDE SEQUENCE [LARGE SCALE GENOMIC DNA]</scope>
    <source>
        <strain evidence="5">ATCC 700841 / DSM 12885 / JCM 10246 / 7p75a</strain>
    </source>
</reference>
<dbReference type="RefSeq" id="WP_013495387.1">
    <property type="nucleotide sequence ID" value="NC_014831.1"/>
</dbReference>
<dbReference type="OrthoDB" id="9785707at2"/>
<dbReference type="InterPro" id="IPR057666">
    <property type="entry name" value="DrpA_SLOG"/>
</dbReference>